<dbReference type="GO" id="GO:0008704">
    <property type="term" value="F:5-carboxymethyl-2-hydroxymuconate delta-isomerase activity"/>
    <property type="evidence" value="ECO:0007669"/>
    <property type="project" value="InterPro"/>
</dbReference>
<dbReference type="SUPFAM" id="SSF55331">
    <property type="entry name" value="Tautomerase/MIF"/>
    <property type="match status" value="1"/>
</dbReference>
<dbReference type="AlphaFoldDB" id="A0A1X7PQI9"/>
<protein>
    <submittedName>
        <fullName evidence="1">5-carboxymethyl-2-hydroxymuconate isomerase</fullName>
    </submittedName>
</protein>
<dbReference type="Proteomes" id="UP000193083">
    <property type="component" value="Unassembled WGS sequence"/>
</dbReference>
<dbReference type="PANTHER" id="PTHR37950">
    <property type="entry name" value="4-HYDROXYPHENYLACETATE CATABOLISM PROTEIN"/>
    <property type="match status" value="1"/>
</dbReference>
<organism evidence="1 2">
    <name type="scientific">Mesorhizobium australicum</name>
    <dbReference type="NCBI Taxonomy" id="536018"/>
    <lineage>
        <taxon>Bacteria</taxon>
        <taxon>Pseudomonadati</taxon>
        <taxon>Pseudomonadota</taxon>
        <taxon>Alphaproteobacteria</taxon>
        <taxon>Hyphomicrobiales</taxon>
        <taxon>Phyllobacteriaceae</taxon>
        <taxon>Mesorhizobium</taxon>
    </lineage>
</organism>
<dbReference type="CDD" id="cd00580">
    <property type="entry name" value="CHMI"/>
    <property type="match status" value="1"/>
</dbReference>
<dbReference type="InterPro" id="IPR004220">
    <property type="entry name" value="5-COMe_2-OHmuconate_Isoase"/>
</dbReference>
<accession>A0A1X7PQI9</accession>
<reference evidence="1 2" key="1">
    <citation type="submission" date="2017-04" db="EMBL/GenBank/DDBJ databases">
        <authorList>
            <person name="Afonso C.L."/>
            <person name="Miller P.J."/>
            <person name="Scott M.A."/>
            <person name="Spackman E."/>
            <person name="Goraichik I."/>
            <person name="Dimitrov K.M."/>
            <person name="Suarez D.L."/>
            <person name="Swayne D.E."/>
        </authorList>
    </citation>
    <scope>NUCLEOTIDE SEQUENCE [LARGE SCALE GENOMIC DNA]</scope>
    <source>
        <strain evidence="1 2">B5P</strain>
    </source>
</reference>
<sequence>MPHLTIEYSDNLDGKVEIAGLCRALDEQIAAFPFFERGGIRVRAIACRSYAIADMLPANAFVDMQFRIGAGRSEADKKAAGDALFATATRLLGHLLDEPHFALSLEVREIDPVLSWKKNSIHARLRQKVVPE</sequence>
<dbReference type="InterPro" id="IPR014347">
    <property type="entry name" value="Tautomerase/MIF_sf"/>
</dbReference>
<dbReference type="PANTHER" id="PTHR37950:SF1">
    <property type="entry name" value="4-HYDROXYPHENYLACETATE CATABOLISM PROTEIN"/>
    <property type="match status" value="1"/>
</dbReference>
<dbReference type="EMBL" id="FXBL01000004">
    <property type="protein sequence ID" value="SMH54231.1"/>
    <property type="molecule type" value="Genomic_DNA"/>
</dbReference>
<evidence type="ECO:0000313" key="1">
    <source>
        <dbReference type="EMBL" id="SMH54231.1"/>
    </source>
</evidence>
<proteinExistence type="predicted"/>
<gene>
    <name evidence="1" type="ORF">SAMN02982922_5045</name>
</gene>
<keyword evidence="1" id="KW-0413">Isomerase</keyword>
<keyword evidence="2" id="KW-1185">Reference proteome</keyword>
<name>A0A1X7PQI9_9HYPH</name>
<dbReference type="OrthoDB" id="9814215at2"/>
<dbReference type="RefSeq" id="WP_085466682.1">
    <property type="nucleotide sequence ID" value="NZ_FXBL01000004.1"/>
</dbReference>
<dbReference type="Gene3D" id="3.30.429.10">
    <property type="entry name" value="Macrophage Migration Inhibitory Factor"/>
    <property type="match status" value="1"/>
</dbReference>
<evidence type="ECO:0000313" key="2">
    <source>
        <dbReference type="Proteomes" id="UP000193083"/>
    </source>
</evidence>
<dbReference type="Pfam" id="PF02962">
    <property type="entry name" value="CHMI"/>
    <property type="match status" value="1"/>
</dbReference>